<reference evidence="14 15" key="1">
    <citation type="journal article" date="2009" name="Genome Res.">
        <title>Complete genome of the cellulolytic thermophile Acidothermus cellulolyticus 11B provides insights into its ecophysiological and evolutionary adaptations.</title>
        <authorList>
            <person name="Barabote R.D."/>
            <person name="Xie G."/>
            <person name="Leu D.H."/>
            <person name="Normand P."/>
            <person name="Necsulea A."/>
            <person name="Daubin V."/>
            <person name="Medigue C."/>
            <person name="Adney W.S."/>
            <person name="Xu X.C."/>
            <person name="Lapidus A."/>
            <person name="Parales R.E."/>
            <person name="Detter C."/>
            <person name="Pujic P."/>
            <person name="Bruce D."/>
            <person name="Lavire C."/>
            <person name="Challacombe J.F."/>
            <person name="Brettin T.S."/>
            <person name="Berry A.M."/>
        </authorList>
    </citation>
    <scope>NUCLEOTIDE SEQUENCE [LARGE SCALE GENOMIC DNA]</scope>
    <source>
        <strain evidence="15">ATCC 43068 / DSM 8971 / 11B</strain>
    </source>
</reference>
<dbReference type="eggNOG" id="COG0765">
    <property type="taxonomic scope" value="Bacteria"/>
</dbReference>
<dbReference type="STRING" id="351607.Acel_1640"/>
<evidence type="ECO:0000256" key="5">
    <source>
        <dbReference type="ARBA" id="ARBA00022475"/>
    </source>
</evidence>
<comment type="subcellular location">
    <subcellularLocation>
        <location evidence="2 11">Cell membrane</location>
        <topology evidence="2 11">Multi-pass membrane protein</topology>
    </subcellularLocation>
    <subcellularLocation>
        <location evidence="1">Cell membrane</location>
        <topology evidence="1">Peripheral membrane protein</topology>
    </subcellularLocation>
</comment>
<comment type="similarity">
    <text evidence="3">Belongs to the ABC transporter superfamily.</text>
</comment>
<dbReference type="InterPro" id="IPR000515">
    <property type="entry name" value="MetI-like"/>
</dbReference>
<dbReference type="PROSITE" id="PS00211">
    <property type="entry name" value="ABC_TRANSPORTER_1"/>
    <property type="match status" value="1"/>
</dbReference>
<sequence>MSNLLHYFTLPFLWQGLATAVEITVISFALAIPPSIAVALMRLSKWRSVRVLLWPYVWVMRGTPLLLQLLFWFDILPTLGFRVSPFTTAVIALVLNEIAFSGEIIKGGISAVKSAQREAGLALGMSRWTILHRVILPQAFRSIAPALSNELIIMLKNTSLASVIAVDELTLRSQQIVAVNFEYLAVFGAAGALYLIASSAVTVLQSWAERRLNIERKQVKPISQTSHVPVVLDARSSATSARFLTRLRPRRALPRTSATEEVADVLDEVELEMKRTHSSQHAELAQQLAATLRADVGALVEPFVKIADVRKTFRGRQVLNGVSMDINAGEVVVILGPSGSGKTTLLRTINHLEQIDAGEILVNGKLVGYRRTSRGVVPVRSAAAARRDARIGFVFQHFNLFDHMTVLQNIMEAPVRVYGRDARDARREARALLDWAGLSGFENHYPHQLSGGQQQRVAIVRALACHPRLMLFDEPTSALDPELVGQVLSLIRELAELGMTMIVVTHEMGFARACADRVIYMEGGVVVEEGAPDEIFSNPRDQRTRRFLQIIHAGESIAP</sequence>
<name>A0LVF2_ACIC1</name>
<keyword evidence="5" id="KW-1003">Cell membrane</keyword>
<evidence type="ECO:0000256" key="6">
    <source>
        <dbReference type="ARBA" id="ARBA00022692"/>
    </source>
</evidence>
<proteinExistence type="inferred from homology"/>
<keyword evidence="8 14" id="KW-0067">ATP-binding</keyword>
<dbReference type="InterPro" id="IPR027417">
    <property type="entry name" value="P-loop_NTPase"/>
</dbReference>
<evidence type="ECO:0000256" key="3">
    <source>
        <dbReference type="ARBA" id="ARBA00005417"/>
    </source>
</evidence>
<keyword evidence="4 11" id="KW-0813">Transport</keyword>
<accession>A0LVF2</accession>
<dbReference type="InterPro" id="IPR050086">
    <property type="entry name" value="MetN_ABC_transporter-like"/>
</dbReference>
<dbReference type="PANTHER" id="PTHR43166">
    <property type="entry name" value="AMINO ACID IMPORT ATP-BINDING PROTEIN"/>
    <property type="match status" value="1"/>
</dbReference>
<evidence type="ECO:0000256" key="4">
    <source>
        <dbReference type="ARBA" id="ARBA00022448"/>
    </source>
</evidence>
<dbReference type="Pfam" id="PF00528">
    <property type="entry name" value="BPD_transp_1"/>
    <property type="match status" value="1"/>
</dbReference>
<evidence type="ECO:0000313" key="14">
    <source>
        <dbReference type="EMBL" id="ABK53412.1"/>
    </source>
</evidence>
<evidence type="ECO:0000256" key="10">
    <source>
        <dbReference type="ARBA" id="ARBA00023136"/>
    </source>
</evidence>
<evidence type="ECO:0000256" key="8">
    <source>
        <dbReference type="ARBA" id="ARBA00022840"/>
    </source>
</evidence>
<evidence type="ECO:0000259" key="12">
    <source>
        <dbReference type="PROSITE" id="PS50893"/>
    </source>
</evidence>
<dbReference type="SMART" id="SM00382">
    <property type="entry name" value="AAA"/>
    <property type="match status" value="1"/>
</dbReference>
<dbReference type="GO" id="GO:0005524">
    <property type="term" value="F:ATP binding"/>
    <property type="evidence" value="ECO:0007669"/>
    <property type="project" value="UniProtKB-KW"/>
</dbReference>
<dbReference type="InterPro" id="IPR017871">
    <property type="entry name" value="ABC_transporter-like_CS"/>
</dbReference>
<dbReference type="GO" id="GO:0043190">
    <property type="term" value="C:ATP-binding cassette (ABC) transporter complex"/>
    <property type="evidence" value="ECO:0007669"/>
    <property type="project" value="InterPro"/>
</dbReference>
<dbReference type="SUPFAM" id="SSF52540">
    <property type="entry name" value="P-loop containing nucleoside triphosphate hydrolases"/>
    <property type="match status" value="1"/>
</dbReference>
<dbReference type="PROSITE" id="PS50893">
    <property type="entry name" value="ABC_TRANSPORTER_2"/>
    <property type="match status" value="1"/>
</dbReference>
<keyword evidence="15" id="KW-1185">Reference proteome</keyword>
<protein>
    <submittedName>
        <fullName evidence="14">Amino acid ABC transporter ATP-binding protein, PAAT family / amino acid ABC transporter membrane protein, PAAT family</fullName>
    </submittedName>
</protein>
<evidence type="ECO:0000256" key="7">
    <source>
        <dbReference type="ARBA" id="ARBA00022741"/>
    </source>
</evidence>
<evidence type="ECO:0000313" key="15">
    <source>
        <dbReference type="Proteomes" id="UP000008221"/>
    </source>
</evidence>
<feature type="transmembrane region" description="Helical" evidence="11">
    <location>
        <begin position="183"/>
        <end position="208"/>
    </location>
</feature>
<dbReference type="GO" id="GO:0016887">
    <property type="term" value="F:ATP hydrolysis activity"/>
    <property type="evidence" value="ECO:0007669"/>
    <property type="project" value="InterPro"/>
</dbReference>
<dbReference type="InterPro" id="IPR010065">
    <property type="entry name" value="AA_ABC_transptr_permease_3TM"/>
</dbReference>
<evidence type="ECO:0000256" key="11">
    <source>
        <dbReference type="RuleBase" id="RU363032"/>
    </source>
</evidence>
<dbReference type="eggNOG" id="COG1126">
    <property type="taxonomic scope" value="Bacteria"/>
</dbReference>
<feature type="transmembrane region" description="Helical" evidence="11">
    <location>
        <begin position="52"/>
        <end position="73"/>
    </location>
</feature>
<dbReference type="PANTHER" id="PTHR43166:SF9">
    <property type="entry name" value="GLUTAMATE_ASPARTATE IMPORT ATP-BINDING PROTEIN GLTL"/>
    <property type="match status" value="1"/>
</dbReference>
<dbReference type="Gene3D" id="1.10.3720.10">
    <property type="entry name" value="MetI-like"/>
    <property type="match status" value="1"/>
</dbReference>
<keyword evidence="7" id="KW-0547">Nucleotide-binding</keyword>
<dbReference type="SUPFAM" id="SSF161098">
    <property type="entry name" value="MetI-like"/>
    <property type="match status" value="1"/>
</dbReference>
<dbReference type="OrthoDB" id="7242531at2"/>
<keyword evidence="9 11" id="KW-1133">Transmembrane helix</keyword>
<dbReference type="Gene3D" id="3.40.50.300">
    <property type="entry name" value="P-loop containing nucleotide triphosphate hydrolases"/>
    <property type="match status" value="1"/>
</dbReference>
<feature type="domain" description="ABC transporter" evidence="12">
    <location>
        <begin position="304"/>
        <end position="548"/>
    </location>
</feature>
<keyword evidence="10 11" id="KW-0472">Membrane</keyword>
<dbReference type="KEGG" id="ace:Acel_1640"/>
<comment type="similarity">
    <text evidence="11">Belongs to the binding-protein-dependent transport system permease family.</text>
</comment>
<evidence type="ECO:0000256" key="9">
    <source>
        <dbReference type="ARBA" id="ARBA00022989"/>
    </source>
</evidence>
<feature type="transmembrane region" description="Helical" evidence="11">
    <location>
        <begin position="79"/>
        <end position="100"/>
    </location>
</feature>
<dbReference type="InterPro" id="IPR003593">
    <property type="entry name" value="AAA+_ATPase"/>
</dbReference>
<dbReference type="InterPro" id="IPR035906">
    <property type="entry name" value="MetI-like_sf"/>
</dbReference>
<dbReference type="InterPro" id="IPR003439">
    <property type="entry name" value="ABC_transporter-like_ATP-bd"/>
</dbReference>
<keyword evidence="6 11" id="KW-0812">Transmembrane</keyword>
<dbReference type="HOGENOM" id="CLU_023087_1_0_11"/>
<evidence type="ECO:0000256" key="2">
    <source>
        <dbReference type="ARBA" id="ARBA00004651"/>
    </source>
</evidence>
<feature type="domain" description="ABC transmembrane type-1" evidence="13">
    <location>
        <begin position="17"/>
        <end position="205"/>
    </location>
</feature>
<dbReference type="EMBL" id="CP000481">
    <property type="protein sequence ID" value="ABK53412.1"/>
    <property type="molecule type" value="Genomic_DNA"/>
</dbReference>
<dbReference type="CDD" id="cd06261">
    <property type="entry name" value="TM_PBP2"/>
    <property type="match status" value="1"/>
</dbReference>
<evidence type="ECO:0000256" key="1">
    <source>
        <dbReference type="ARBA" id="ARBA00004202"/>
    </source>
</evidence>
<organism evidence="14 15">
    <name type="scientific">Acidothermus cellulolyticus (strain ATCC 43068 / DSM 8971 / 11B)</name>
    <dbReference type="NCBI Taxonomy" id="351607"/>
    <lineage>
        <taxon>Bacteria</taxon>
        <taxon>Bacillati</taxon>
        <taxon>Actinomycetota</taxon>
        <taxon>Actinomycetes</taxon>
        <taxon>Acidothermales</taxon>
        <taxon>Acidothermaceae</taxon>
        <taxon>Acidothermus</taxon>
    </lineage>
</organism>
<dbReference type="Proteomes" id="UP000008221">
    <property type="component" value="Chromosome"/>
</dbReference>
<dbReference type="RefSeq" id="WP_011720475.1">
    <property type="nucleotide sequence ID" value="NC_008578.1"/>
</dbReference>
<dbReference type="PROSITE" id="PS50928">
    <property type="entry name" value="ABC_TM1"/>
    <property type="match status" value="1"/>
</dbReference>
<feature type="transmembrane region" description="Helical" evidence="11">
    <location>
        <begin position="12"/>
        <end position="40"/>
    </location>
</feature>
<gene>
    <name evidence="14" type="ordered locus">Acel_1640</name>
</gene>
<dbReference type="AlphaFoldDB" id="A0LVF2"/>
<dbReference type="NCBIfam" id="TIGR01726">
    <property type="entry name" value="HEQRo_perm_3TM"/>
    <property type="match status" value="1"/>
</dbReference>
<evidence type="ECO:0000259" key="13">
    <source>
        <dbReference type="PROSITE" id="PS50928"/>
    </source>
</evidence>
<dbReference type="InParanoid" id="A0LVF2"/>
<dbReference type="GO" id="GO:0022857">
    <property type="term" value="F:transmembrane transporter activity"/>
    <property type="evidence" value="ECO:0007669"/>
    <property type="project" value="InterPro"/>
</dbReference>
<dbReference type="Pfam" id="PF00005">
    <property type="entry name" value="ABC_tran"/>
    <property type="match status" value="1"/>
</dbReference>